<dbReference type="PANTHER" id="PTHR35271:SF1">
    <property type="entry name" value="ABC TRANSPORTER, SUBSTRATE-BINDING LIPOPROTEIN"/>
    <property type="match status" value="1"/>
</dbReference>
<dbReference type="PANTHER" id="PTHR35271">
    <property type="entry name" value="ABC TRANSPORTER, SUBSTRATE-BINDING LIPOPROTEIN-RELATED"/>
    <property type="match status" value="1"/>
</dbReference>
<feature type="signal peptide" evidence="1">
    <location>
        <begin position="1"/>
        <end position="20"/>
    </location>
</feature>
<evidence type="ECO:0000313" key="3">
    <source>
        <dbReference type="Proteomes" id="UP000712570"/>
    </source>
</evidence>
<keyword evidence="3" id="KW-1185">Reference proteome</keyword>
<evidence type="ECO:0000313" key="2">
    <source>
        <dbReference type="EMBL" id="NHQ86331.1"/>
    </source>
</evidence>
<sequence>MMMRIFFCCCLILMPVSAHALKIAMVLWRGETAAEQGFRDELKKLGFKPVIIVFDANQDRTNLATMLRTKLEPHLASYDYVYSFGTTATLMSKSFLSGRKPLIFNVVSDPIGAGIISVVKEENKMVAGVSNMVFLPLQISNARKYLPKGSKMLLPVNPRERNTQLIGEQLKAVAADYQWTLETLRINPDKALLKTELARLQQAAKESVVFIPADSYLISVAPELMQALNDARIATICSIEAFIPYHCSVGTVGDYRAQGVLAARIVLMHQKGQAFQDIPVQYDLNPRLIVGDTQVP</sequence>
<gene>
    <name evidence="2" type="ORF">HA050_09415</name>
</gene>
<feature type="chain" id="PRO_5046128391" description="ABC transporter substrate-binding protein" evidence="1">
    <location>
        <begin position="21"/>
        <end position="296"/>
    </location>
</feature>
<reference evidence="2 3" key="1">
    <citation type="submission" date="2020-03" db="EMBL/GenBank/DDBJ databases">
        <title>Draft genome sequence of environmentally isolated violet-colored cultures.</title>
        <authorList>
            <person name="Wilson H.S."/>
        </authorList>
    </citation>
    <scope>NUCLEOTIDE SEQUENCE [LARGE SCALE GENOMIC DNA]</scope>
    <source>
        <strain evidence="2 3">HSC-16F04</strain>
    </source>
</reference>
<proteinExistence type="predicted"/>
<evidence type="ECO:0000256" key="1">
    <source>
        <dbReference type="SAM" id="SignalP"/>
    </source>
</evidence>
<keyword evidence="1" id="KW-0732">Signal</keyword>
<organism evidence="2 3">
    <name type="scientific">Iodobacter violaceini</name>
    <dbReference type="NCBI Taxonomy" id="3044271"/>
    <lineage>
        <taxon>Bacteria</taxon>
        <taxon>Pseudomonadati</taxon>
        <taxon>Pseudomonadota</taxon>
        <taxon>Betaproteobacteria</taxon>
        <taxon>Neisseriales</taxon>
        <taxon>Chitinibacteraceae</taxon>
        <taxon>Iodobacter</taxon>
    </lineage>
</organism>
<evidence type="ECO:0008006" key="4">
    <source>
        <dbReference type="Google" id="ProtNLM"/>
    </source>
</evidence>
<dbReference type="Pfam" id="PF04392">
    <property type="entry name" value="ABC_sub_bind"/>
    <property type="match status" value="1"/>
</dbReference>
<dbReference type="Gene3D" id="3.40.50.2300">
    <property type="match status" value="2"/>
</dbReference>
<dbReference type="InterPro" id="IPR007487">
    <property type="entry name" value="ABC_transpt-TYRBP-like"/>
</dbReference>
<dbReference type="Proteomes" id="UP000712570">
    <property type="component" value="Unassembled WGS sequence"/>
</dbReference>
<name>A0ABX0KR85_9NEIS</name>
<comment type="caution">
    <text evidence="2">The sequence shown here is derived from an EMBL/GenBank/DDBJ whole genome shotgun (WGS) entry which is preliminary data.</text>
</comment>
<accession>A0ABX0KR85</accession>
<protein>
    <recommendedName>
        <fullName evidence="4">ABC transporter substrate-binding protein</fullName>
    </recommendedName>
</protein>
<dbReference type="EMBL" id="JAAOLX010000004">
    <property type="protein sequence ID" value="NHQ86331.1"/>
    <property type="molecule type" value="Genomic_DNA"/>
</dbReference>